<proteinExistence type="predicted"/>
<feature type="compositionally biased region" description="Pro residues" evidence="1">
    <location>
        <begin position="57"/>
        <end position="68"/>
    </location>
</feature>
<dbReference type="Proteomes" id="UP000203826">
    <property type="component" value="Segment"/>
</dbReference>
<evidence type="ECO:0000313" key="2">
    <source>
        <dbReference type="EMBL" id="ALH23189.1"/>
    </source>
</evidence>
<feature type="region of interest" description="Disordered" evidence="1">
    <location>
        <begin position="27"/>
        <end position="110"/>
    </location>
</feature>
<dbReference type="EMBL" id="KT820662">
    <property type="protein sequence ID" value="ALH23189.1"/>
    <property type="molecule type" value="Genomic_DNA"/>
</dbReference>
<dbReference type="KEGG" id="vg:26049150"/>
<feature type="compositionally biased region" description="Basic residues" evidence="1">
    <location>
        <begin position="88"/>
        <end position="110"/>
    </location>
</feature>
<protein>
    <submittedName>
        <fullName evidence="2">Uncharacterized protein</fullName>
    </submittedName>
</protein>
<evidence type="ECO:0000313" key="3">
    <source>
        <dbReference type="Proteomes" id="UP000203826"/>
    </source>
</evidence>
<gene>
    <name evidence="2" type="ORF">ceV_283</name>
</gene>
<accession>A0A0N9R3J7</accession>
<keyword evidence="3" id="KW-1185">Reference proteome</keyword>
<evidence type="ECO:0000256" key="1">
    <source>
        <dbReference type="SAM" id="MobiDB-lite"/>
    </source>
</evidence>
<name>A0A0N9R3J7_9VIRU</name>
<organism evidence="2 3">
    <name type="scientific">Chrysochromulina ericina virus CeV-01B</name>
    <dbReference type="NCBI Taxonomy" id="3070830"/>
    <lineage>
        <taxon>Viruses</taxon>
        <taxon>Varidnaviria</taxon>
        <taxon>Bamfordvirae</taxon>
        <taxon>Nucleocytoviricota</taxon>
        <taxon>Megaviricetes</taxon>
        <taxon>Imitervirales</taxon>
        <taxon>Mesomimiviridae</taxon>
        <taxon>Tethysvirus</taxon>
        <taxon>Tethysvirus raunefjordenense</taxon>
    </lineage>
</organism>
<reference evidence="2 3" key="1">
    <citation type="journal article" date="2015" name="Genome Announc.">
        <title>The 474-Kilobase-Pair Complete Genome Sequence of CeV-01B, a Virus Infecting Haptolina (Chrysochromulina) ericina (Prymnesiophyceae).</title>
        <authorList>
            <person name="Gallot-Lavallee L."/>
            <person name="Pagarete A."/>
            <person name="Legendre M."/>
            <person name="Santini S."/>
            <person name="Sandaa R.A."/>
            <person name="Himmelbauer H."/>
            <person name="Ogata H."/>
            <person name="Bratbak G."/>
            <person name="Claverie J.M."/>
        </authorList>
    </citation>
    <scope>NUCLEOTIDE SEQUENCE [LARGE SCALE GENOMIC DNA]</scope>
    <source>
        <strain evidence="2">CeV-01B</strain>
    </source>
</reference>
<sequence>MSYKPEINLANCNPNIYKSLERTACNISRGGKKQRRSQKGGNRCLVPKNPTPSSYWPGPPNPAPPNLVPSPQCQFPHFRPLVLSQFGGKKKRKTKRRNKKGTRRHRTYKK</sequence>